<proteinExistence type="predicted"/>
<name>A0A316VYW5_9BASI</name>
<dbReference type="GeneID" id="37038949"/>
<dbReference type="GO" id="GO:0005737">
    <property type="term" value="C:cytoplasm"/>
    <property type="evidence" value="ECO:0007669"/>
    <property type="project" value="TreeGrafter"/>
</dbReference>
<sequence>MWITASELAERLTRASAGQLHASDPQFSTAIIDVRDDDFEGGNIVGCRNVPSRIYRDSVKGVVRDVQQYPLVVFHCQLSQSRGPTAARLYIDERVSQLEAGKLKPLREPKESDDEIGKCIEGGQEIRILRGGFSSFGEKYKANPKLVENWDQESQDYR</sequence>
<accession>A0A316VYW5</accession>
<evidence type="ECO:0000313" key="3">
    <source>
        <dbReference type="Proteomes" id="UP000245783"/>
    </source>
</evidence>
<organism evidence="2 3">
    <name type="scientific">Ceraceosorus guamensis</name>
    <dbReference type="NCBI Taxonomy" id="1522189"/>
    <lineage>
        <taxon>Eukaryota</taxon>
        <taxon>Fungi</taxon>
        <taxon>Dikarya</taxon>
        <taxon>Basidiomycota</taxon>
        <taxon>Ustilaginomycotina</taxon>
        <taxon>Exobasidiomycetes</taxon>
        <taxon>Ceraceosorales</taxon>
        <taxon>Ceraceosoraceae</taxon>
        <taxon>Ceraceosorus</taxon>
    </lineage>
</organism>
<dbReference type="EMBL" id="KZ819392">
    <property type="protein sequence ID" value="PWN41451.1"/>
    <property type="molecule type" value="Genomic_DNA"/>
</dbReference>
<dbReference type="STRING" id="1522189.A0A316VYW5"/>
<evidence type="ECO:0000259" key="1">
    <source>
        <dbReference type="PROSITE" id="PS50206"/>
    </source>
</evidence>
<dbReference type="SMART" id="SM00450">
    <property type="entry name" value="RHOD"/>
    <property type="match status" value="1"/>
</dbReference>
<dbReference type="SUPFAM" id="SSF52821">
    <property type="entry name" value="Rhodanese/Cell cycle control phosphatase"/>
    <property type="match status" value="1"/>
</dbReference>
<dbReference type="FunCoup" id="A0A316VYW5">
    <property type="interactions" value="240"/>
</dbReference>
<dbReference type="Gene3D" id="3.40.250.10">
    <property type="entry name" value="Rhodanese-like domain"/>
    <property type="match status" value="1"/>
</dbReference>
<dbReference type="InterPro" id="IPR036873">
    <property type="entry name" value="Rhodanese-like_dom_sf"/>
</dbReference>
<dbReference type="RefSeq" id="XP_025368611.1">
    <property type="nucleotide sequence ID" value="XM_025517079.1"/>
</dbReference>
<dbReference type="PANTHER" id="PTHR10828">
    <property type="entry name" value="M-PHASE INDUCER PHOSPHATASE DUAL SPECIFICITY PHOSPHATASE CDC25"/>
    <property type="match status" value="1"/>
</dbReference>
<keyword evidence="3" id="KW-1185">Reference proteome</keyword>
<reference evidence="2 3" key="1">
    <citation type="journal article" date="2018" name="Mol. Biol. Evol.">
        <title>Broad Genomic Sampling Reveals a Smut Pathogenic Ancestry of the Fungal Clade Ustilaginomycotina.</title>
        <authorList>
            <person name="Kijpornyongpan T."/>
            <person name="Mondo S.J."/>
            <person name="Barry K."/>
            <person name="Sandor L."/>
            <person name="Lee J."/>
            <person name="Lipzen A."/>
            <person name="Pangilinan J."/>
            <person name="LaButti K."/>
            <person name="Hainaut M."/>
            <person name="Henrissat B."/>
            <person name="Grigoriev I.V."/>
            <person name="Spatafora J.W."/>
            <person name="Aime M.C."/>
        </authorList>
    </citation>
    <scope>NUCLEOTIDE SEQUENCE [LARGE SCALE GENOMIC DNA]</scope>
    <source>
        <strain evidence="2 3">MCA 4658</strain>
    </source>
</reference>
<feature type="domain" description="Rhodanese" evidence="1">
    <location>
        <begin position="25"/>
        <end position="141"/>
    </location>
</feature>
<dbReference type="InParanoid" id="A0A316VYW5"/>
<dbReference type="PROSITE" id="PS50206">
    <property type="entry name" value="RHODANESE_3"/>
    <property type="match status" value="1"/>
</dbReference>
<gene>
    <name evidence="2" type="ORF">IE81DRAFT_367393</name>
</gene>
<dbReference type="GO" id="GO:0005634">
    <property type="term" value="C:nucleus"/>
    <property type="evidence" value="ECO:0007669"/>
    <property type="project" value="TreeGrafter"/>
</dbReference>
<evidence type="ECO:0000313" key="2">
    <source>
        <dbReference type="EMBL" id="PWN41451.1"/>
    </source>
</evidence>
<dbReference type="Proteomes" id="UP000245783">
    <property type="component" value="Unassembled WGS sequence"/>
</dbReference>
<dbReference type="PANTHER" id="PTHR10828:SF38">
    <property type="entry name" value="ARSENICAL-RESISTANCE PROTEIN 2-RELATED"/>
    <property type="match status" value="1"/>
</dbReference>
<dbReference type="OrthoDB" id="102559at2759"/>
<protein>
    <recommendedName>
        <fullName evidence="1">Rhodanese domain-containing protein</fullName>
    </recommendedName>
</protein>
<dbReference type="GO" id="GO:0004725">
    <property type="term" value="F:protein tyrosine phosphatase activity"/>
    <property type="evidence" value="ECO:0007669"/>
    <property type="project" value="TreeGrafter"/>
</dbReference>
<dbReference type="InterPro" id="IPR001763">
    <property type="entry name" value="Rhodanese-like_dom"/>
</dbReference>
<dbReference type="AlphaFoldDB" id="A0A316VYW5"/>